<name>A0A0F6QCF7_9ACTN</name>
<proteinExistence type="predicted"/>
<dbReference type="Gene3D" id="1.10.1200.10">
    <property type="entry name" value="ACP-like"/>
    <property type="match status" value="1"/>
</dbReference>
<dbReference type="GO" id="GO:0031177">
    <property type="term" value="F:phosphopantetheine binding"/>
    <property type="evidence" value="ECO:0007669"/>
    <property type="project" value="InterPro"/>
</dbReference>
<reference evidence="4" key="1">
    <citation type="submission" date="2015-01" db="EMBL/GenBank/DDBJ databases">
        <authorList>
            <person name="Wang S."/>
            <person name="Zhang S."/>
            <person name="Shao L."/>
            <person name="Yu D."/>
            <person name="Zhan J."/>
        </authorList>
    </citation>
    <scope>NUCLEOTIDE SEQUENCE</scope>
    <source>
        <strain evidence="4">NRRL B-5482</strain>
    </source>
</reference>
<dbReference type="EMBL" id="KP710956">
    <property type="protein sequence ID" value="AKD43512.1"/>
    <property type="molecule type" value="Genomic_DNA"/>
</dbReference>
<evidence type="ECO:0000256" key="1">
    <source>
        <dbReference type="ARBA" id="ARBA00022450"/>
    </source>
</evidence>
<dbReference type="InterPro" id="IPR009081">
    <property type="entry name" value="PP-bd_ACP"/>
</dbReference>
<dbReference type="SMART" id="SM00823">
    <property type="entry name" value="PKS_PP"/>
    <property type="match status" value="1"/>
</dbReference>
<dbReference type="GO" id="GO:0017000">
    <property type="term" value="P:antibiotic biosynthetic process"/>
    <property type="evidence" value="ECO:0007669"/>
    <property type="project" value="UniProtKB-ARBA"/>
</dbReference>
<accession>A0A0F6QCF7</accession>
<feature type="domain" description="Carrier" evidence="3">
    <location>
        <begin position="3"/>
        <end position="81"/>
    </location>
</feature>
<dbReference type="PROSITE" id="PS00012">
    <property type="entry name" value="PHOSPHOPANTETHEINE"/>
    <property type="match status" value="1"/>
</dbReference>
<keyword evidence="1" id="KW-0596">Phosphopantetheine</keyword>
<gene>
    <name evidence="4" type="primary">dutC</name>
</gene>
<dbReference type="SUPFAM" id="SSF47336">
    <property type="entry name" value="ACP-like"/>
    <property type="match status" value="1"/>
</dbReference>
<dbReference type="InterPro" id="IPR006162">
    <property type="entry name" value="Ppantetheine_attach_site"/>
</dbReference>
<dbReference type="AlphaFoldDB" id="A0A0F6QCF7"/>
<dbReference type="Pfam" id="PF00550">
    <property type="entry name" value="PP-binding"/>
    <property type="match status" value="1"/>
</dbReference>
<reference evidence="4" key="2">
    <citation type="submission" date="2015-04" db="EMBL/GenBank/DDBJ databases">
        <title>Identification and manipulation of the dutomycin biosynthetic gene cluster.</title>
        <authorList>
            <person name="Zhang Q."/>
            <person name="Skidmore C."/>
            <person name="Rasmussen M."/>
            <person name="Chang C.-W.T."/>
        </authorList>
    </citation>
    <scope>NUCLEOTIDE SEQUENCE</scope>
    <source>
        <strain evidence="4">NRRL B-5482</strain>
    </source>
</reference>
<protein>
    <submittedName>
        <fullName evidence="4">Acyl carrier protein</fullName>
    </submittedName>
</protein>
<evidence type="ECO:0000259" key="3">
    <source>
        <dbReference type="PROSITE" id="PS50075"/>
    </source>
</evidence>
<dbReference type="PROSITE" id="PS50075">
    <property type="entry name" value="CARRIER"/>
    <property type="match status" value="1"/>
</dbReference>
<evidence type="ECO:0000256" key="2">
    <source>
        <dbReference type="ARBA" id="ARBA00022553"/>
    </source>
</evidence>
<keyword evidence="2" id="KW-0597">Phosphoprotein</keyword>
<evidence type="ECO:0000313" key="4">
    <source>
        <dbReference type="EMBL" id="AKD43512.1"/>
    </source>
</evidence>
<sequence length="85" mass="9239">MPELTLGELARILRECAGEGESVDLDGEFADVLFADLGYDSLAVLETAARLKREYGVELTDEEVNEVGTPGRLLELARRQIAATS</sequence>
<dbReference type="InterPro" id="IPR036736">
    <property type="entry name" value="ACP-like_sf"/>
</dbReference>
<organism evidence="4">
    <name type="scientific">Streptomyces minoensis</name>
    <dbReference type="NCBI Taxonomy" id="67329"/>
    <lineage>
        <taxon>Bacteria</taxon>
        <taxon>Bacillati</taxon>
        <taxon>Actinomycetota</taxon>
        <taxon>Actinomycetes</taxon>
        <taxon>Kitasatosporales</taxon>
        <taxon>Streptomycetaceae</taxon>
        <taxon>Streptomyces</taxon>
    </lineage>
</organism>
<dbReference type="InterPro" id="IPR020806">
    <property type="entry name" value="PKS_PP-bd"/>
</dbReference>